<evidence type="ECO:0000256" key="2">
    <source>
        <dbReference type="ARBA" id="ARBA00022448"/>
    </source>
</evidence>
<keyword evidence="9" id="KW-1185">Reference proteome</keyword>
<dbReference type="Proteomes" id="UP001597283">
    <property type="component" value="Unassembled WGS sequence"/>
</dbReference>
<dbReference type="Pfam" id="PF07690">
    <property type="entry name" value="MFS_1"/>
    <property type="match status" value="1"/>
</dbReference>
<feature type="transmembrane region" description="Helical" evidence="6">
    <location>
        <begin position="347"/>
        <end position="368"/>
    </location>
</feature>
<evidence type="ECO:0000256" key="6">
    <source>
        <dbReference type="SAM" id="Phobius"/>
    </source>
</evidence>
<proteinExistence type="predicted"/>
<comment type="caution">
    <text evidence="8">The sequence shown here is derived from an EMBL/GenBank/DDBJ whole genome shotgun (WGS) entry which is preliminary data.</text>
</comment>
<evidence type="ECO:0000256" key="5">
    <source>
        <dbReference type="ARBA" id="ARBA00023136"/>
    </source>
</evidence>
<dbReference type="Gene3D" id="1.20.1250.20">
    <property type="entry name" value="MFS general substrate transporter like domains"/>
    <property type="match status" value="2"/>
</dbReference>
<evidence type="ECO:0000259" key="7">
    <source>
        <dbReference type="PROSITE" id="PS50850"/>
    </source>
</evidence>
<keyword evidence="3 6" id="KW-0812">Transmembrane</keyword>
<dbReference type="EMBL" id="JBHUFC010000023">
    <property type="protein sequence ID" value="MFD1789613.1"/>
    <property type="molecule type" value="Genomic_DNA"/>
</dbReference>
<accession>A0ABW4NIC7</accession>
<evidence type="ECO:0000313" key="9">
    <source>
        <dbReference type="Proteomes" id="UP001597283"/>
    </source>
</evidence>
<feature type="transmembrane region" description="Helical" evidence="6">
    <location>
        <begin position="285"/>
        <end position="305"/>
    </location>
</feature>
<dbReference type="InterPro" id="IPR044770">
    <property type="entry name" value="MFS_spinster-like"/>
</dbReference>
<dbReference type="RefSeq" id="WP_380941687.1">
    <property type="nucleotide sequence ID" value="NZ_JBHUFC010000023.1"/>
</dbReference>
<dbReference type="CDD" id="cd17328">
    <property type="entry name" value="MFS_spinster_like"/>
    <property type="match status" value="1"/>
</dbReference>
<dbReference type="PANTHER" id="PTHR23505:SF79">
    <property type="entry name" value="PROTEIN SPINSTER"/>
    <property type="match status" value="1"/>
</dbReference>
<name>A0ABW4NIC7_9SPHN</name>
<feature type="transmembrane region" description="Helical" evidence="6">
    <location>
        <begin position="380"/>
        <end position="402"/>
    </location>
</feature>
<dbReference type="PROSITE" id="PS50850">
    <property type="entry name" value="MFS"/>
    <property type="match status" value="1"/>
</dbReference>
<keyword evidence="2" id="KW-0813">Transport</keyword>
<evidence type="ECO:0000256" key="3">
    <source>
        <dbReference type="ARBA" id="ARBA00022692"/>
    </source>
</evidence>
<dbReference type="InterPro" id="IPR036259">
    <property type="entry name" value="MFS_trans_sf"/>
</dbReference>
<dbReference type="InterPro" id="IPR020846">
    <property type="entry name" value="MFS_dom"/>
</dbReference>
<dbReference type="SUPFAM" id="SSF103473">
    <property type="entry name" value="MFS general substrate transporter"/>
    <property type="match status" value="1"/>
</dbReference>
<keyword evidence="4 6" id="KW-1133">Transmembrane helix</keyword>
<evidence type="ECO:0000256" key="4">
    <source>
        <dbReference type="ARBA" id="ARBA00022989"/>
    </source>
</evidence>
<feature type="transmembrane region" description="Helical" evidence="6">
    <location>
        <begin position="317"/>
        <end position="341"/>
    </location>
</feature>
<feature type="transmembrane region" description="Helical" evidence="6">
    <location>
        <begin position="57"/>
        <end position="78"/>
    </location>
</feature>
<gene>
    <name evidence="8" type="ORF">ACFSC3_18825</name>
</gene>
<reference evidence="9" key="1">
    <citation type="journal article" date="2019" name="Int. J. Syst. Evol. Microbiol.">
        <title>The Global Catalogue of Microorganisms (GCM) 10K type strain sequencing project: providing services to taxonomists for standard genome sequencing and annotation.</title>
        <authorList>
            <consortium name="The Broad Institute Genomics Platform"/>
            <consortium name="The Broad Institute Genome Sequencing Center for Infectious Disease"/>
            <person name="Wu L."/>
            <person name="Ma J."/>
        </authorList>
    </citation>
    <scope>NUCLEOTIDE SEQUENCE [LARGE SCALE GENOMIC DNA]</scope>
    <source>
        <strain evidence="9">Q85</strain>
    </source>
</reference>
<feature type="transmembrane region" description="Helical" evidence="6">
    <location>
        <begin position="154"/>
        <end position="177"/>
    </location>
</feature>
<protein>
    <submittedName>
        <fullName evidence="8">Spinster family MFS transporter</fullName>
    </submittedName>
</protein>
<keyword evidence="5 6" id="KW-0472">Membrane</keyword>
<feature type="transmembrane region" description="Helical" evidence="6">
    <location>
        <begin position="90"/>
        <end position="111"/>
    </location>
</feature>
<dbReference type="PANTHER" id="PTHR23505">
    <property type="entry name" value="SPINSTER"/>
    <property type="match status" value="1"/>
</dbReference>
<dbReference type="InterPro" id="IPR011701">
    <property type="entry name" value="MFS"/>
</dbReference>
<feature type="transmembrane region" description="Helical" evidence="6">
    <location>
        <begin position="19"/>
        <end position="36"/>
    </location>
</feature>
<feature type="domain" description="Major facilitator superfamily (MFS) profile" evidence="7">
    <location>
        <begin position="23"/>
        <end position="440"/>
    </location>
</feature>
<sequence>MTAPVATPSALPAAPSPTYAWYTVFVLTICYTLAFIDRQILGLMIGPIKAEFAISDTQVGLLGGFAFSVFYSIVSLPLGRLVDRVGRWRIIGLGVLFWSVMTMTCAVARGYPGLFLARMGVGVGEATLAPAAVSAISDSFPNDKLGSAMSVYGIGIYLGSGLALLLGGAVVASLAQTPLVTLPLFGDVASWRVIFLVVGLPGVIVGLWVLTLREPPRRKAILTQEGALAVLTIRQVIAEIGMRRGAVAGIAIGLMFQAIALYAYMLWSPEMLRRSFGWSAQSTGLVMGAIVLIGGTAGMLTGGRLSDRGLRSGHRDAALWVATVSSVVGFLVFATLLSALGSANATAGILFVGVFLLAMPAGSCYAAAQMVLPNQVRGQAMALILLVANFGGLTLGPLLPALLNDYLFVSDAALGRSLAITLALTTLSAAVVFDTARRPYRRHHHELNA</sequence>
<feature type="transmembrane region" description="Helical" evidence="6">
    <location>
        <begin position="245"/>
        <end position="265"/>
    </location>
</feature>
<comment type="subcellular location">
    <subcellularLocation>
        <location evidence="1">Membrane</location>
        <topology evidence="1">Multi-pass membrane protein</topology>
    </subcellularLocation>
</comment>
<evidence type="ECO:0000256" key="1">
    <source>
        <dbReference type="ARBA" id="ARBA00004141"/>
    </source>
</evidence>
<feature type="transmembrane region" description="Helical" evidence="6">
    <location>
        <begin position="189"/>
        <end position="210"/>
    </location>
</feature>
<organism evidence="8 9">
    <name type="scientific">Sphingomonas floccifaciens</name>
    <dbReference type="NCBI Taxonomy" id="1844115"/>
    <lineage>
        <taxon>Bacteria</taxon>
        <taxon>Pseudomonadati</taxon>
        <taxon>Pseudomonadota</taxon>
        <taxon>Alphaproteobacteria</taxon>
        <taxon>Sphingomonadales</taxon>
        <taxon>Sphingomonadaceae</taxon>
        <taxon>Sphingomonas</taxon>
    </lineage>
</organism>
<feature type="transmembrane region" description="Helical" evidence="6">
    <location>
        <begin position="414"/>
        <end position="433"/>
    </location>
</feature>
<evidence type="ECO:0000313" key="8">
    <source>
        <dbReference type="EMBL" id="MFD1789613.1"/>
    </source>
</evidence>